<dbReference type="Gene3D" id="3.40.50.1390">
    <property type="entry name" value="Resolvase, N-terminal catalytic domain"/>
    <property type="match status" value="1"/>
</dbReference>
<feature type="domain" description="Recombinase" evidence="3">
    <location>
        <begin position="158"/>
        <end position="320"/>
    </location>
</feature>
<dbReference type="EMBL" id="JAGGJZ010000003">
    <property type="protein sequence ID" value="MBP1889833.1"/>
    <property type="molecule type" value="Genomic_DNA"/>
</dbReference>
<dbReference type="InterPro" id="IPR006119">
    <property type="entry name" value="Resolv_N"/>
</dbReference>
<dbReference type="PROSITE" id="PS51737">
    <property type="entry name" value="RECOMBINASE_DNA_BIND"/>
    <property type="match status" value="1"/>
</dbReference>
<dbReference type="PROSITE" id="PS51736">
    <property type="entry name" value="RECOMBINASES_3"/>
    <property type="match status" value="1"/>
</dbReference>
<dbReference type="PANTHER" id="PTHR30461:SF23">
    <property type="entry name" value="DNA RECOMBINASE-RELATED"/>
    <property type="match status" value="1"/>
</dbReference>
<dbReference type="InterPro" id="IPR050639">
    <property type="entry name" value="SSR_resolvase"/>
</dbReference>
<organism evidence="4 5">
    <name type="scientific">Clostridium moniliforme</name>
    <dbReference type="NCBI Taxonomy" id="39489"/>
    <lineage>
        <taxon>Bacteria</taxon>
        <taxon>Bacillati</taxon>
        <taxon>Bacillota</taxon>
        <taxon>Clostridia</taxon>
        <taxon>Eubacteriales</taxon>
        <taxon>Clostridiaceae</taxon>
        <taxon>Clostridium</taxon>
    </lineage>
</organism>
<keyword evidence="5" id="KW-1185">Reference proteome</keyword>
<dbReference type="InterPro" id="IPR036162">
    <property type="entry name" value="Resolvase-like_N_sf"/>
</dbReference>
<proteinExistence type="predicted"/>
<dbReference type="InterPro" id="IPR011109">
    <property type="entry name" value="DNA_bind_recombinase_dom"/>
</dbReference>
<comment type="caution">
    <text evidence="4">The sequence shown here is derived from an EMBL/GenBank/DDBJ whole genome shotgun (WGS) entry which is preliminary data.</text>
</comment>
<evidence type="ECO:0000259" key="2">
    <source>
        <dbReference type="PROSITE" id="PS51736"/>
    </source>
</evidence>
<dbReference type="RefSeq" id="WP_209796725.1">
    <property type="nucleotide sequence ID" value="NZ_JAGGJZ010000003.1"/>
</dbReference>
<evidence type="ECO:0000256" key="1">
    <source>
        <dbReference type="SAM" id="Coils"/>
    </source>
</evidence>
<dbReference type="Pfam" id="PF07508">
    <property type="entry name" value="Recombinase"/>
    <property type="match status" value="1"/>
</dbReference>
<name>A0ABS4F0R1_9CLOT</name>
<dbReference type="SUPFAM" id="SSF53041">
    <property type="entry name" value="Resolvase-like"/>
    <property type="match status" value="1"/>
</dbReference>
<feature type="coiled-coil region" evidence="1">
    <location>
        <begin position="426"/>
        <end position="486"/>
    </location>
</feature>
<evidence type="ECO:0000313" key="5">
    <source>
        <dbReference type="Proteomes" id="UP000783390"/>
    </source>
</evidence>
<dbReference type="InterPro" id="IPR038109">
    <property type="entry name" value="DNA_bind_recomb_sf"/>
</dbReference>
<accession>A0ABS4F0R1</accession>
<dbReference type="Gene3D" id="3.90.1750.20">
    <property type="entry name" value="Putative Large Serine Recombinase, Chain B, Domain 2"/>
    <property type="match status" value="1"/>
</dbReference>
<evidence type="ECO:0000259" key="3">
    <source>
        <dbReference type="PROSITE" id="PS51737"/>
    </source>
</evidence>
<dbReference type="Pfam" id="PF00239">
    <property type="entry name" value="Resolvase"/>
    <property type="match status" value="1"/>
</dbReference>
<keyword evidence="1" id="KW-0175">Coiled coil</keyword>
<dbReference type="InterPro" id="IPR025827">
    <property type="entry name" value="Zn_ribbon_recom_dom"/>
</dbReference>
<feature type="domain" description="Resolvase/invertase-type recombinase catalytic" evidence="2">
    <location>
        <begin position="3"/>
        <end position="150"/>
    </location>
</feature>
<sequence length="572" mass="66264">MKKVAIYSRKSKFTGKGDSIENQIEMCKEHVKNFISKDVEFIIYEDEGFSGGNINRPQFKQLMNDIKHKKINLLICYRLDRISRNVSDFSSVLDTLQEYKVDFISIKEQFDTSTPMGRAMIYIASVFAQLERETIAERIKDNMLEMAKNGKWTGGKIPVGFKSKKTFYLDDNGVKRQQTILEHDEKEIEFVKFLYEKYLELGSLHKLEVYTHENNIRSHSGKLFEKSTLKIILQNPIYVKSTENVTTYLKNNNWTIYGEPDNIHSLLTYNKTESIVKKGKLTKANKDISERIASVSNVIGYLDDKLWLKVQLQFDKNKSTFPRLGKTHNALLVGKLYCGNCGSRMIIQHGKTSVKTGEKLFYYVCSLKKKSRKALCSIDNVKLSEIESLVLKALKDLSYNKKEFINSVKIKYKKEANKSIELLSLNKSLEDKKQQINILVDKLSHDDKNLLTDILFEKISILKKECIDIENKIETLNKEKIKIENSSLEISFIESLLNKCSFIDKISHEEQKQIINALIDSIYYYKEDDNKYKIKINFVGSIEKISPLNLDSSCKRQLEKLSFYVHGMSSIK</sequence>
<dbReference type="Proteomes" id="UP000783390">
    <property type="component" value="Unassembled WGS sequence"/>
</dbReference>
<evidence type="ECO:0000313" key="4">
    <source>
        <dbReference type="EMBL" id="MBP1889833.1"/>
    </source>
</evidence>
<dbReference type="Pfam" id="PF13408">
    <property type="entry name" value="Zn_ribbon_recom"/>
    <property type="match status" value="1"/>
</dbReference>
<gene>
    <name evidence="4" type="ORF">J2Z53_001416</name>
</gene>
<dbReference type="CDD" id="cd03768">
    <property type="entry name" value="SR_ResInv"/>
    <property type="match status" value="1"/>
</dbReference>
<dbReference type="SMART" id="SM00857">
    <property type="entry name" value="Resolvase"/>
    <property type="match status" value="1"/>
</dbReference>
<reference evidence="4 5" key="1">
    <citation type="submission" date="2021-03" db="EMBL/GenBank/DDBJ databases">
        <title>Genomic Encyclopedia of Type Strains, Phase IV (KMG-IV): sequencing the most valuable type-strain genomes for metagenomic binning, comparative biology and taxonomic classification.</title>
        <authorList>
            <person name="Goeker M."/>
        </authorList>
    </citation>
    <scope>NUCLEOTIDE SEQUENCE [LARGE SCALE GENOMIC DNA]</scope>
    <source>
        <strain evidence="4 5">DSM 3984</strain>
    </source>
</reference>
<dbReference type="PANTHER" id="PTHR30461">
    <property type="entry name" value="DNA-INVERTASE FROM LAMBDOID PROPHAGE"/>
    <property type="match status" value="1"/>
</dbReference>
<protein>
    <submittedName>
        <fullName evidence="4">DNA invertase Pin-like site-specific DNA recombinase</fullName>
    </submittedName>
</protein>